<dbReference type="AlphaFoldDB" id="A0A8J4UQB0"/>
<comment type="similarity">
    <text evidence="1">Belongs to the acetyltransferase family. GNAT subfamily.</text>
</comment>
<accession>A0A8J4UQB0</accession>
<dbReference type="EMBL" id="AJWJ01000491">
    <property type="protein sequence ID" value="KAF2070441.1"/>
    <property type="molecule type" value="Genomic_DNA"/>
</dbReference>
<dbReference type="PROSITE" id="PS51186">
    <property type="entry name" value="GNAT"/>
    <property type="match status" value="1"/>
</dbReference>
<gene>
    <name evidence="6" type="ORF">CYY_008236</name>
</gene>
<dbReference type="Pfam" id="PF13302">
    <property type="entry name" value="Acetyltransf_3"/>
    <property type="match status" value="1"/>
</dbReference>
<sequence>MKINSNTVIVGEKIILVPYKKLHVEKYYRWMGDESILEQTASERLTLEEEYENQQSWYEDEHKITFIILDKDLLPNREWKSNLDDEKSMVGDVNIFFNEYEEEGTGELEIMIAEKNSRRKGIAREAINLIMHYAMEKLCPKTFIVKIGEENQSSIELFKKLNFTQNGPANVFKEINMTCPINDQLVQSYKSMHQNLRYLNWE</sequence>
<dbReference type="InterPro" id="IPR000182">
    <property type="entry name" value="GNAT_dom"/>
</dbReference>
<dbReference type="InterPro" id="IPR016181">
    <property type="entry name" value="Acyl_CoA_acyltransferase"/>
</dbReference>
<protein>
    <recommendedName>
        <fullName evidence="4">N-acetyltransferase 9-like protein</fullName>
    </recommendedName>
</protein>
<evidence type="ECO:0000313" key="6">
    <source>
        <dbReference type="EMBL" id="KAF2070441.1"/>
    </source>
</evidence>
<keyword evidence="2" id="KW-0808">Transferase</keyword>
<comment type="caution">
    <text evidence="6">The sequence shown here is derived from an EMBL/GenBank/DDBJ whole genome shotgun (WGS) entry which is preliminary data.</text>
</comment>
<dbReference type="FunFam" id="3.40.630.30:FF:000248">
    <property type="entry name" value="N-acetyltransferase 9-like protein"/>
    <property type="match status" value="1"/>
</dbReference>
<name>A0A8J4UQB0_9MYCE</name>
<dbReference type="SUPFAM" id="SSF55729">
    <property type="entry name" value="Acyl-CoA N-acyltransferases (Nat)"/>
    <property type="match status" value="1"/>
</dbReference>
<evidence type="ECO:0000256" key="2">
    <source>
        <dbReference type="ARBA" id="ARBA00022679"/>
    </source>
</evidence>
<organism evidence="6 7">
    <name type="scientific">Polysphondylium violaceum</name>
    <dbReference type="NCBI Taxonomy" id="133409"/>
    <lineage>
        <taxon>Eukaryota</taxon>
        <taxon>Amoebozoa</taxon>
        <taxon>Evosea</taxon>
        <taxon>Eumycetozoa</taxon>
        <taxon>Dictyostelia</taxon>
        <taxon>Dictyosteliales</taxon>
        <taxon>Dictyosteliaceae</taxon>
        <taxon>Polysphondylium</taxon>
    </lineage>
</organism>
<dbReference type="Proteomes" id="UP000695562">
    <property type="component" value="Unassembled WGS sequence"/>
</dbReference>
<keyword evidence="3" id="KW-0012">Acyltransferase</keyword>
<evidence type="ECO:0000256" key="1">
    <source>
        <dbReference type="ARBA" id="ARBA00009342"/>
    </source>
</evidence>
<feature type="domain" description="N-acetyltransferase" evidence="5">
    <location>
        <begin position="34"/>
        <end position="182"/>
    </location>
</feature>
<evidence type="ECO:0000313" key="7">
    <source>
        <dbReference type="Proteomes" id="UP000695562"/>
    </source>
</evidence>
<reference evidence="6" key="1">
    <citation type="submission" date="2020-01" db="EMBL/GenBank/DDBJ databases">
        <title>Development of genomics and gene disruption for Polysphondylium violaceum indicates a role for the polyketide synthase stlB in stalk morphogenesis.</title>
        <authorList>
            <person name="Narita B."/>
            <person name="Kawabe Y."/>
            <person name="Kin K."/>
            <person name="Saito T."/>
            <person name="Gibbs R."/>
            <person name="Kuspa A."/>
            <person name="Muzny D."/>
            <person name="Queller D."/>
            <person name="Richards S."/>
            <person name="Strassman J."/>
            <person name="Sucgang R."/>
            <person name="Worley K."/>
            <person name="Schaap P."/>
        </authorList>
    </citation>
    <scope>NUCLEOTIDE SEQUENCE</scope>
    <source>
        <strain evidence="6">QSvi11</strain>
    </source>
</reference>
<evidence type="ECO:0000259" key="5">
    <source>
        <dbReference type="PROSITE" id="PS51186"/>
    </source>
</evidence>
<dbReference type="InterPro" id="IPR039135">
    <property type="entry name" value="NAT9-like"/>
</dbReference>
<dbReference type="OrthoDB" id="5043642at2759"/>
<evidence type="ECO:0000256" key="4">
    <source>
        <dbReference type="ARBA" id="ARBA00069551"/>
    </source>
</evidence>
<dbReference type="Gene3D" id="3.40.630.30">
    <property type="match status" value="1"/>
</dbReference>
<keyword evidence="7" id="KW-1185">Reference proteome</keyword>
<dbReference type="GO" id="GO:0008080">
    <property type="term" value="F:N-acetyltransferase activity"/>
    <property type="evidence" value="ECO:0007669"/>
    <property type="project" value="InterPro"/>
</dbReference>
<evidence type="ECO:0000256" key="3">
    <source>
        <dbReference type="ARBA" id="ARBA00023315"/>
    </source>
</evidence>
<proteinExistence type="inferred from homology"/>
<dbReference type="PANTHER" id="PTHR13256">
    <property type="entry name" value="N-ACETYLTRANSFERASE 9"/>
    <property type="match status" value="1"/>
</dbReference>
<dbReference type="PANTHER" id="PTHR13256:SF16">
    <property type="entry name" value="ALPHA_BETA-TUBULIN-N-ACETYLTRANSFERASE 9"/>
    <property type="match status" value="1"/>
</dbReference>